<dbReference type="AlphaFoldDB" id="A0AAE0ZES2"/>
<evidence type="ECO:0000313" key="2">
    <source>
        <dbReference type="EMBL" id="KAK3767426.1"/>
    </source>
</evidence>
<proteinExistence type="predicted"/>
<organism evidence="2 3">
    <name type="scientific">Elysia crispata</name>
    <name type="common">lettuce slug</name>
    <dbReference type="NCBI Taxonomy" id="231223"/>
    <lineage>
        <taxon>Eukaryota</taxon>
        <taxon>Metazoa</taxon>
        <taxon>Spiralia</taxon>
        <taxon>Lophotrochozoa</taxon>
        <taxon>Mollusca</taxon>
        <taxon>Gastropoda</taxon>
        <taxon>Heterobranchia</taxon>
        <taxon>Euthyneura</taxon>
        <taxon>Panpulmonata</taxon>
        <taxon>Sacoglossa</taxon>
        <taxon>Placobranchoidea</taxon>
        <taxon>Plakobranchidae</taxon>
        <taxon>Elysia</taxon>
    </lineage>
</organism>
<gene>
    <name evidence="2" type="ORF">RRG08_032101</name>
</gene>
<comment type="caution">
    <text evidence="2">The sequence shown here is derived from an EMBL/GenBank/DDBJ whole genome shotgun (WGS) entry which is preliminary data.</text>
</comment>
<feature type="compositionally biased region" description="Low complexity" evidence="1">
    <location>
        <begin position="171"/>
        <end position="202"/>
    </location>
</feature>
<accession>A0AAE0ZES2</accession>
<dbReference type="PANTHER" id="PTHR46599">
    <property type="entry name" value="PIGGYBAC TRANSPOSABLE ELEMENT-DERIVED PROTEIN 4"/>
    <property type="match status" value="1"/>
</dbReference>
<evidence type="ECO:0000313" key="3">
    <source>
        <dbReference type="Proteomes" id="UP001283361"/>
    </source>
</evidence>
<name>A0AAE0ZES2_9GAST</name>
<feature type="region of interest" description="Disordered" evidence="1">
    <location>
        <begin position="171"/>
        <end position="205"/>
    </location>
</feature>
<dbReference type="PANTHER" id="PTHR46599:SF3">
    <property type="entry name" value="PIGGYBAC TRANSPOSABLE ELEMENT-DERIVED PROTEIN 4"/>
    <property type="match status" value="1"/>
</dbReference>
<protein>
    <submittedName>
        <fullName evidence="2">Uncharacterized protein</fullName>
    </submittedName>
</protein>
<reference evidence="2" key="1">
    <citation type="journal article" date="2023" name="G3 (Bethesda)">
        <title>A reference genome for the long-term kleptoplast-retaining sea slug Elysia crispata morphotype clarki.</title>
        <authorList>
            <person name="Eastman K.E."/>
            <person name="Pendleton A.L."/>
            <person name="Shaikh M.A."/>
            <person name="Suttiyut T."/>
            <person name="Ogas R."/>
            <person name="Tomko P."/>
            <person name="Gavelis G."/>
            <person name="Widhalm J.R."/>
            <person name="Wisecaver J.H."/>
        </authorList>
    </citation>
    <scope>NUCLEOTIDE SEQUENCE</scope>
    <source>
        <strain evidence="2">ECLA1</strain>
    </source>
</reference>
<dbReference type="EMBL" id="JAWDGP010004149">
    <property type="protein sequence ID" value="KAK3767426.1"/>
    <property type="molecule type" value="Genomic_DNA"/>
</dbReference>
<evidence type="ECO:0000256" key="1">
    <source>
        <dbReference type="SAM" id="MobiDB-lite"/>
    </source>
</evidence>
<keyword evidence="3" id="KW-1185">Reference proteome</keyword>
<sequence length="367" mass="41121">MVVTELIRWLSQSWSDGCHRADQMVVTELIRCHWTMGAINLIENVKRDNRCKVRSILAKPARQHEPTPRAQRSASRNGTVKWSFSFTSPISCAAYYKVFKEKNISLAHLGSDECKECLAHSIHIENGNCSEPCKIYQRQEQHKSRAKQARDSYQTGAFCFVFCVETASKETTQPSTSSSTSSSGSTSANSSPPSARSTSTDAGWTEATQGEATENQFRFLSKRPPGVQPGYLPENCSAVQAFLCLFTVNIIDSLVNSINSYAEIRCQQNNPSRKRSRFASWTPVTRAELYKFFAQLRSSKFSLKTFKEPVLKGLVEMYAQEAGLTNNLLAQPEPGRVLPGRPDPLPLERVSAKQHLIRHTKNDTKCQ</sequence>
<dbReference type="Proteomes" id="UP001283361">
    <property type="component" value="Unassembled WGS sequence"/>
</dbReference>